<dbReference type="STRING" id="428993.SAMN06296058_1544"/>
<dbReference type="Gene3D" id="3.20.20.410">
    <property type="entry name" value="Protein of unknown function UPF0759"/>
    <property type="match status" value="1"/>
</dbReference>
<dbReference type="AlphaFoldDB" id="A0A1T5KB99"/>
<keyword evidence="2" id="KW-1185">Reference proteome</keyword>
<dbReference type="InterPro" id="IPR036520">
    <property type="entry name" value="UPF0759_sf"/>
</dbReference>
<evidence type="ECO:0000313" key="2">
    <source>
        <dbReference type="Proteomes" id="UP000190341"/>
    </source>
</evidence>
<dbReference type="PANTHER" id="PTHR30348">
    <property type="entry name" value="UNCHARACTERIZED PROTEIN YECE"/>
    <property type="match status" value="1"/>
</dbReference>
<protein>
    <submittedName>
        <fullName evidence="1">Uncharacterized conserved protein YecE, DUF72 family</fullName>
    </submittedName>
</protein>
<dbReference type="SUPFAM" id="SSF117396">
    <property type="entry name" value="TM1631-like"/>
    <property type="match status" value="1"/>
</dbReference>
<dbReference type="PANTHER" id="PTHR30348:SF14">
    <property type="entry name" value="BLR8050 PROTEIN"/>
    <property type="match status" value="1"/>
</dbReference>
<organism evidence="1 2">
    <name type="scientific">Pseudoxanthomonas indica</name>
    <dbReference type="NCBI Taxonomy" id="428993"/>
    <lineage>
        <taxon>Bacteria</taxon>
        <taxon>Pseudomonadati</taxon>
        <taxon>Pseudomonadota</taxon>
        <taxon>Gammaproteobacteria</taxon>
        <taxon>Lysobacterales</taxon>
        <taxon>Lysobacteraceae</taxon>
        <taxon>Pseudoxanthomonas</taxon>
    </lineage>
</organism>
<accession>A0A1T5KB99</accession>
<dbReference type="OrthoDB" id="9780310at2"/>
<dbReference type="Proteomes" id="UP000190341">
    <property type="component" value="Unassembled WGS sequence"/>
</dbReference>
<proteinExistence type="predicted"/>
<dbReference type="RefSeq" id="WP_079723836.1">
    <property type="nucleotide sequence ID" value="NZ_BMCL01000002.1"/>
</dbReference>
<evidence type="ECO:0000313" key="1">
    <source>
        <dbReference type="EMBL" id="SKC61012.1"/>
    </source>
</evidence>
<reference evidence="1 2" key="1">
    <citation type="submission" date="2017-02" db="EMBL/GenBank/DDBJ databases">
        <authorList>
            <person name="Peterson S.W."/>
        </authorList>
    </citation>
    <scope>NUCLEOTIDE SEQUENCE [LARGE SCALE GENOMIC DNA]</scope>
    <source>
        <strain evidence="1 2">P15</strain>
    </source>
</reference>
<sequence>MPTPTHRVGAAGWSLPRQHAHHFGEGESMLARYATRFSAVEINSSFYRPHQRKTYERWAASVPADFRFAVKLPQAISHEHALQRAGPLLDAFLEQADGLGKKLGALLLQLPPSLAFEGRPASTFFGLLRRRTQVPVACEPRHASWFSERAEALLRQHAIARVAADPARLPEAALPGGDTRWQYWRWHGSPRMYYSEYSAQALAGLAAQVRELAGRRAPWVILDNTALGFAVPDALEVQRLVGK</sequence>
<name>A0A1T5KB99_9GAMM</name>
<dbReference type="Pfam" id="PF01904">
    <property type="entry name" value="DUF72"/>
    <property type="match status" value="1"/>
</dbReference>
<gene>
    <name evidence="1" type="ORF">SAMN06296058_1544</name>
</gene>
<dbReference type="EMBL" id="FUZV01000001">
    <property type="protein sequence ID" value="SKC61012.1"/>
    <property type="molecule type" value="Genomic_DNA"/>
</dbReference>
<dbReference type="InterPro" id="IPR002763">
    <property type="entry name" value="DUF72"/>
</dbReference>